<reference evidence="1 2" key="1">
    <citation type="submission" date="2016-05" db="EMBL/GenBank/DDBJ databases">
        <authorList>
            <person name="Lavstsen T."/>
            <person name="Jespersen J.S."/>
        </authorList>
    </citation>
    <scope>NUCLEOTIDE SEQUENCE [LARGE SCALE GENOMIC DNA]</scope>
    <source>
        <strain evidence="1 2">B7-9</strain>
    </source>
</reference>
<sequence length="93" mass="10266">MLRRKDAKAQRRKGAKGVENALGWQMCDEWLCQRWSRKRGACDAGWAEARAMDCRPVDGGCGGRVLRPYGGVINVALAQDGVYNGRVLGKFPV</sequence>
<name>A0A2H3L2W2_9CHLR</name>
<protein>
    <submittedName>
        <fullName evidence="1">Uncharacterized protein</fullName>
    </submittedName>
</protein>
<proteinExistence type="predicted"/>
<gene>
    <name evidence="1" type="ORF">A9Q02_08575</name>
</gene>
<organism evidence="1 2">
    <name type="scientific">Candidatus Chloroploca asiatica</name>
    <dbReference type="NCBI Taxonomy" id="1506545"/>
    <lineage>
        <taxon>Bacteria</taxon>
        <taxon>Bacillati</taxon>
        <taxon>Chloroflexota</taxon>
        <taxon>Chloroflexia</taxon>
        <taxon>Chloroflexales</taxon>
        <taxon>Chloroflexineae</taxon>
        <taxon>Oscillochloridaceae</taxon>
        <taxon>Candidatus Chloroploca</taxon>
    </lineage>
</organism>
<keyword evidence="2" id="KW-1185">Reference proteome</keyword>
<dbReference type="Proteomes" id="UP000220922">
    <property type="component" value="Unassembled WGS sequence"/>
</dbReference>
<comment type="caution">
    <text evidence="1">The sequence shown here is derived from an EMBL/GenBank/DDBJ whole genome shotgun (WGS) entry which is preliminary data.</text>
</comment>
<accession>A0A2H3L2W2</accession>
<evidence type="ECO:0000313" key="1">
    <source>
        <dbReference type="EMBL" id="PDW00901.1"/>
    </source>
</evidence>
<dbReference type="EMBL" id="LYXE01000024">
    <property type="protein sequence ID" value="PDW00901.1"/>
    <property type="molecule type" value="Genomic_DNA"/>
</dbReference>
<evidence type="ECO:0000313" key="2">
    <source>
        <dbReference type="Proteomes" id="UP000220922"/>
    </source>
</evidence>
<dbReference type="AlphaFoldDB" id="A0A2H3L2W2"/>